<reference evidence="1 2" key="1">
    <citation type="submission" date="2018-11" db="EMBL/GenBank/DDBJ databases">
        <title>Genome sequencing and assembly of Clostridium tagluense strain A121.</title>
        <authorList>
            <person name="Murakami T."/>
            <person name="Segawa T."/>
            <person name="Shcherbakova V.A."/>
            <person name="Mori H."/>
            <person name="Yoshimura Y."/>
        </authorList>
    </citation>
    <scope>NUCLEOTIDE SEQUENCE [LARGE SCALE GENOMIC DNA]</scope>
    <source>
        <strain evidence="1 2">A121</strain>
    </source>
</reference>
<name>A0A401UJV1_9CLOT</name>
<evidence type="ECO:0000313" key="1">
    <source>
        <dbReference type="EMBL" id="GCD09785.1"/>
    </source>
</evidence>
<sequence length="53" mass="6048">MWFKSTAAPATVIEDEPFITTRKGKGKGRVNQEPGDLPKSVILNFRRERTCRN</sequence>
<protein>
    <submittedName>
        <fullName evidence="1">Uncharacterized protein</fullName>
    </submittedName>
</protein>
<dbReference type="EMBL" id="BHYK01000006">
    <property type="protein sequence ID" value="GCD09785.1"/>
    <property type="molecule type" value="Genomic_DNA"/>
</dbReference>
<dbReference type="AlphaFoldDB" id="A0A401UJV1"/>
<keyword evidence="2" id="KW-1185">Reference proteome</keyword>
<proteinExistence type="predicted"/>
<comment type="caution">
    <text evidence="1">The sequence shown here is derived from an EMBL/GenBank/DDBJ whole genome shotgun (WGS) entry which is preliminary data.</text>
</comment>
<dbReference type="Proteomes" id="UP000287872">
    <property type="component" value="Unassembled WGS sequence"/>
</dbReference>
<accession>A0A401UJV1</accession>
<organism evidence="1 2">
    <name type="scientific">Clostridium tagluense</name>
    <dbReference type="NCBI Taxonomy" id="360422"/>
    <lineage>
        <taxon>Bacteria</taxon>
        <taxon>Bacillati</taxon>
        <taxon>Bacillota</taxon>
        <taxon>Clostridia</taxon>
        <taxon>Eubacteriales</taxon>
        <taxon>Clostridiaceae</taxon>
        <taxon>Clostridium</taxon>
    </lineage>
</organism>
<gene>
    <name evidence="1" type="ORF">Ctaglu_14080</name>
</gene>
<evidence type="ECO:0000313" key="2">
    <source>
        <dbReference type="Proteomes" id="UP000287872"/>
    </source>
</evidence>